<dbReference type="AlphaFoldDB" id="A0AAN1XWB9"/>
<proteinExistence type="predicted"/>
<protein>
    <submittedName>
        <fullName evidence="2">Uncharacterized protein</fullName>
    </submittedName>
</protein>
<dbReference type="KEGG" id="vab:WPS_07440"/>
<dbReference type="Proteomes" id="UP001317532">
    <property type="component" value="Chromosome"/>
</dbReference>
<dbReference type="EMBL" id="AP025523">
    <property type="protein sequence ID" value="BDE05468.1"/>
    <property type="molecule type" value="Genomic_DNA"/>
</dbReference>
<dbReference type="RefSeq" id="WP_317996505.1">
    <property type="nucleotide sequence ID" value="NZ_AP025523.1"/>
</dbReference>
<sequence>MSNTLFPGTLLVLFCSTAATPLRAATVPPPGAHASRPAATPVPYPAFPASSLYSRRSRRLVQSYLRLKLLETRLAGLERARAVIERKLRIDALVGETPSPNAR</sequence>
<evidence type="ECO:0000313" key="3">
    <source>
        <dbReference type="Proteomes" id="UP001317532"/>
    </source>
</evidence>
<accession>A0AAN1XWB9</accession>
<organism evidence="2 3">
    <name type="scientific">Vulcanimicrobium alpinum</name>
    <dbReference type="NCBI Taxonomy" id="3016050"/>
    <lineage>
        <taxon>Bacteria</taxon>
        <taxon>Bacillati</taxon>
        <taxon>Vulcanimicrobiota</taxon>
        <taxon>Vulcanimicrobiia</taxon>
        <taxon>Vulcanimicrobiales</taxon>
        <taxon>Vulcanimicrobiaceae</taxon>
        <taxon>Vulcanimicrobium</taxon>
    </lineage>
</organism>
<evidence type="ECO:0000256" key="1">
    <source>
        <dbReference type="SAM" id="SignalP"/>
    </source>
</evidence>
<reference evidence="2 3" key="1">
    <citation type="journal article" date="2022" name="ISME Commun">
        <title>Vulcanimicrobium alpinus gen. nov. sp. nov., the first cultivated representative of the candidate phylum 'Eremiobacterota', is a metabolically versatile aerobic anoxygenic phototroph.</title>
        <authorList>
            <person name="Yabe S."/>
            <person name="Muto K."/>
            <person name="Abe K."/>
            <person name="Yokota A."/>
            <person name="Staudigel H."/>
            <person name="Tebo B.M."/>
        </authorList>
    </citation>
    <scope>NUCLEOTIDE SEQUENCE [LARGE SCALE GENOMIC DNA]</scope>
    <source>
        <strain evidence="2 3">WC8-2</strain>
    </source>
</reference>
<feature type="signal peptide" evidence="1">
    <location>
        <begin position="1"/>
        <end position="24"/>
    </location>
</feature>
<evidence type="ECO:0000313" key="2">
    <source>
        <dbReference type="EMBL" id="BDE05468.1"/>
    </source>
</evidence>
<feature type="chain" id="PRO_5042856587" evidence="1">
    <location>
        <begin position="25"/>
        <end position="103"/>
    </location>
</feature>
<gene>
    <name evidence="2" type="ORF">WPS_07440</name>
</gene>
<keyword evidence="3" id="KW-1185">Reference proteome</keyword>
<keyword evidence="1" id="KW-0732">Signal</keyword>
<name>A0AAN1XWB9_UNVUL</name>